<evidence type="ECO:0000256" key="1">
    <source>
        <dbReference type="SAM" id="MobiDB-lite"/>
    </source>
</evidence>
<name>A0A0L6UPW8_9BASI</name>
<sequence length="130" mass="14689">MTNFLSGPRIIISLLSNPVTLFENYLIEVYTMYGLTTTMIPPYKVPLANSPKNTKFNLCLSKSCIRNEHMIGKSDMHKYIQWVYCCIILHNILAYLDDVLEDLDTSEASGPNESCEVVPNSEEMSEAEAC</sequence>
<comment type="caution">
    <text evidence="2">The sequence shown here is derived from an EMBL/GenBank/DDBJ whole genome shotgun (WGS) entry which is preliminary data.</text>
</comment>
<keyword evidence="3" id="KW-1185">Reference proteome</keyword>
<protein>
    <recommendedName>
        <fullName evidence="4">DDE Tnp4 domain-containing protein</fullName>
    </recommendedName>
</protein>
<gene>
    <name evidence="2" type="ORF">VP01_473g12</name>
</gene>
<organism evidence="2 3">
    <name type="scientific">Puccinia sorghi</name>
    <dbReference type="NCBI Taxonomy" id="27349"/>
    <lineage>
        <taxon>Eukaryota</taxon>
        <taxon>Fungi</taxon>
        <taxon>Dikarya</taxon>
        <taxon>Basidiomycota</taxon>
        <taxon>Pucciniomycotina</taxon>
        <taxon>Pucciniomycetes</taxon>
        <taxon>Pucciniales</taxon>
        <taxon>Pucciniaceae</taxon>
        <taxon>Puccinia</taxon>
    </lineage>
</organism>
<evidence type="ECO:0000313" key="2">
    <source>
        <dbReference type="EMBL" id="KNZ49860.1"/>
    </source>
</evidence>
<dbReference type="VEuPathDB" id="FungiDB:VP01_473g12"/>
<accession>A0A0L6UPW8</accession>
<evidence type="ECO:0000313" key="3">
    <source>
        <dbReference type="Proteomes" id="UP000037035"/>
    </source>
</evidence>
<dbReference type="OrthoDB" id="2505871at2759"/>
<proteinExistence type="predicted"/>
<dbReference type="EMBL" id="LAVV01009878">
    <property type="protein sequence ID" value="KNZ49860.1"/>
    <property type="molecule type" value="Genomic_DNA"/>
</dbReference>
<evidence type="ECO:0008006" key="4">
    <source>
        <dbReference type="Google" id="ProtNLM"/>
    </source>
</evidence>
<dbReference type="Proteomes" id="UP000037035">
    <property type="component" value="Unassembled WGS sequence"/>
</dbReference>
<dbReference type="AlphaFoldDB" id="A0A0L6UPW8"/>
<reference evidence="2 3" key="1">
    <citation type="submission" date="2015-08" db="EMBL/GenBank/DDBJ databases">
        <title>Next Generation Sequencing and Analysis of the Genome of Puccinia sorghi L Schw, the Causal Agent of Maize Common Rust.</title>
        <authorList>
            <person name="Rochi L."/>
            <person name="Burguener G."/>
            <person name="Darino M."/>
            <person name="Turjanski A."/>
            <person name="Kreff E."/>
            <person name="Dieguez M.J."/>
            <person name="Sacco F."/>
        </authorList>
    </citation>
    <scope>NUCLEOTIDE SEQUENCE [LARGE SCALE GENOMIC DNA]</scope>
    <source>
        <strain evidence="2 3">RO10H11247</strain>
    </source>
</reference>
<feature type="region of interest" description="Disordered" evidence="1">
    <location>
        <begin position="107"/>
        <end position="130"/>
    </location>
</feature>